<sequence length="61" mass="6564">MPAGVLKKISGVSRKWAFAGIFYSEDPQAGVSPSGHCFGERQLAAPHQPLSSMSPEDFDWG</sequence>
<protein>
    <submittedName>
        <fullName evidence="2">Uncharacterized protein</fullName>
    </submittedName>
</protein>
<accession>A0A9J6GAD6</accession>
<organism evidence="2 3">
    <name type="scientific">Haemaphysalis longicornis</name>
    <name type="common">Bush tick</name>
    <dbReference type="NCBI Taxonomy" id="44386"/>
    <lineage>
        <taxon>Eukaryota</taxon>
        <taxon>Metazoa</taxon>
        <taxon>Ecdysozoa</taxon>
        <taxon>Arthropoda</taxon>
        <taxon>Chelicerata</taxon>
        <taxon>Arachnida</taxon>
        <taxon>Acari</taxon>
        <taxon>Parasitiformes</taxon>
        <taxon>Ixodida</taxon>
        <taxon>Ixodoidea</taxon>
        <taxon>Ixodidae</taxon>
        <taxon>Haemaphysalinae</taxon>
        <taxon>Haemaphysalis</taxon>
    </lineage>
</organism>
<proteinExistence type="predicted"/>
<comment type="caution">
    <text evidence="2">The sequence shown here is derived from an EMBL/GenBank/DDBJ whole genome shotgun (WGS) entry which is preliminary data.</text>
</comment>
<dbReference type="Proteomes" id="UP000821853">
    <property type="component" value="Chromosome 3"/>
</dbReference>
<evidence type="ECO:0000256" key="1">
    <source>
        <dbReference type="SAM" id="MobiDB-lite"/>
    </source>
</evidence>
<dbReference type="EMBL" id="JABSTR010000005">
    <property type="protein sequence ID" value="KAH9371472.1"/>
    <property type="molecule type" value="Genomic_DNA"/>
</dbReference>
<reference evidence="2 3" key="1">
    <citation type="journal article" date="2020" name="Cell">
        <title>Large-Scale Comparative Analyses of Tick Genomes Elucidate Their Genetic Diversity and Vector Capacities.</title>
        <authorList>
            <consortium name="Tick Genome and Microbiome Consortium (TIGMIC)"/>
            <person name="Jia N."/>
            <person name="Wang J."/>
            <person name="Shi W."/>
            <person name="Du L."/>
            <person name="Sun Y."/>
            <person name="Zhan W."/>
            <person name="Jiang J.F."/>
            <person name="Wang Q."/>
            <person name="Zhang B."/>
            <person name="Ji P."/>
            <person name="Bell-Sakyi L."/>
            <person name="Cui X.M."/>
            <person name="Yuan T.T."/>
            <person name="Jiang B.G."/>
            <person name="Yang W.F."/>
            <person name="Lam T.T."/>
            <person name="Chang Q.C."/>
            <person name="Ding S.J."/>
            <person name="Wang X.J."/>
            <person name="Zhu J.G."/>
            <person name="Ruan X.D."/>
            <person name="Zhao L."/>
            <person name="Wei J.T."/>
            <person name="Ye R.Z."/>
            <person name="Que T.C."/>
            <person name="Du C.H."/>
            <person name="Zhou Y.H."/>
            <person name="Cheng J.X."/>
            <person name="Dai P.F."/>
            <person name="Guo W.B."/>
            <person name="Han X.H."/>
            <person name="Huang E.J."/>
            <person name="Li L.F."/>
            <person name="Wei W."/>
            <person name="Gao Y.C."/>
            <person name="Liu J.Z."/>
            <person name="Shao H.Z."/>
            <person name="Wang X."/>
            <person name="Wang C.C."/>
            <person name="Yang T.C."/>
            <person name="Huo Q.B."/>
            <person name="Li W."/>
            <person name="Chen H.Y."/>
            <person name="Chen S.E."/>
            <person name="Zhou L.G."/>
            <person name="Ni X.B."/>
            <person name="Tian J.H."/>
            <person name="Sheng Y."/>
            <person name="Liu T."/>
            <person name="Pan Y.S."/>
            <person name="Xia L.Y."/>
            <person name="Li J."/>
            <person name="Zhao F."/>
            <person name="Cao W.C."/>
        </authorList>
    </citation>
    <scope>NUCLEOTIDE SEQUENCE [LARGE SCALE GENOMIC DNA]</scope>
    <source>
        <strain evidence="2">HaeL-2018</strain>
    </source>
</reference>
<evidence type="ECO:0000313" key="2">
    <source>
        <dbReference type="EMBL" id="KAH9371472.1"/>
    </source>
</evidence>
<feature type="region of interest" description="Disordered" evidence="1">
    <location>
        <begin position="33"/>
        <end position="61"/>
    </location>
</feature>
<name>A0A9J6GAD6_HAELO</name>
<dbReference type="VEuPathDB" id="VectorBase:HLOH_057895"/>
<gene>
    <name evidence="2" type="ORF">HPB48_019854</name>
</gene>
<keyword evidence="3" id="KW-1185">Reference proteome</keyword>
<dbReference type="AlphaFoldDB" id="A0A9J6GAD6"/>
<evidence type="ECO:0000313" key="3">
    <source>
        <dbReference type="Proteomes" id="UP000821853"/>
    </source>
</evidence>